<feature type="compositionally biased region" description="Basic and acidic residues" evidence="1">
    <location>
        <begin position="461"/>
        <end position="484"/>
    </location>
</feature>
<reference evidence="2" key="1">
    <citation type="submission" date="2023-02" db="EMBL/GenBank/DDBJ databases">
        <title>Mating type loci evolution in Malassezia.</title>
        <authorList>
            <person name="Coelho M.A."/>
        </authorList>
    </citation>
    <scope>NUCLEOTIDE SEQUENCE</scope>
    <source>
        <strain evidence="2">CBS 14136</strain>
    </source>
</reference>
<dbReference type="Proteomes" id="UP001214628">
    <property type="component" value="Chromosome 1"/>
</dbReference>
<feature type="compositionally biased region" description="Acidic residues" evidence="1">
    <location>
        <begin position="47"/>
        <end position="64"/>
    </location>
</feature>
<protein>
    <submittedName>
        <fullName evidence="2">Uncharacterized protein</fullName>
    </submittedName>
</protein>
<feature type="region of interest" description="Disordered" evidence="1">
    <location>
        <begin position="1"/>
        <end position="236"/>
    </location>
</feature>
<proteinExistence type="predicted"/>
<feature type="compositionally biased region" description="Basic and acidic residues" evidence="1">
    <location>
        <begin position="427"/>
        <end position="436"/>
    </location>
</feature>
<feature type="compositionally biased region" description="Polar residues" evidence="1">
    <location>
        <begin position="669"/>
        <end position="680"/>
    </location>
</feature>
<feature type="compositionally biased region" description="Polar residues" evidence="1">
    <location>
        <begin position="628"/>
        <end position="638"/>
    </location>
</feature>
<dbReference type="AlphaFoldDB" id="A0AAF0FAD6"/>
<feature type="compositionally biased region" description="Acidic residues" evidence="1">
    <location>
        <begin position="71"/>
        <end position="82"/>
    </location>
</feature>
<evidence type="ECO:0000313" key="2">
    <source>
        <dbReference type="EMBL" id="WFD42859.1"/>
    </source>
</evidence>
<feature type="compositionally biased region" description="Acidic residues" evidence="1">
    <location>
        <begin position="351"/>
        <end position="366"/>
    </location>
</feature>
<feature type="compositionally biased region" description="Low complexity" evidence="1">
    <location>
        <begin position="534"/>
        <end position="543"/>
    </location>
</feature>
<sequence length="880" mass="96986">MPPAPIINTYAHKLHTKLPRSYSNDNTSENAGAVAQIEPVQTVLSTDNEDDNQGSDLGEVVESDEYLREESQDESSDSESDDSAMAKQIEAAGEGGSLIGSDDSSDEAHLANEERYIIHDEMRRSSGSSTGSGLSASAETEEGYTVDHDDEFWKSLSPVKQGTDDEIGAEMFRPQRGFATSPEPSFSDFFESSDEIDERNAIQDNHGEAGDDDLLTTDDDTISDSEHSSISSCSSIQAPMLAHMGLNHGQSDAQNVFDEDFTEADHEESLKNAIPLLVIEDLDGRLIYARAGEGEAVFGSDGEFECVGDSQDESSSDDQTDSNDTNSGMSPEVRRLNRVSSAQSHHHMYESDDDGDTTDELPDDDMPYPRLLIGSIAPRGGRNARRAREIAAQSRRSSPKFSSKHCGGQVSSRSETRGPSNLANVHTVDDQCKDASESSTDASSWFAKQPMTSSWNSQRPDPSHDTNTARDDLSHDSERCKPEMGRFIPATSKSVHRAVIDGSKPAPSPFSSYKALQHGFSKLGASRRSRSFDDSYSSRSSMSARRKRVRDEFEQGILDLQSSDALHAATPSRAWYPYEETPGADSMSQQDVMDLGDVLDENLIREDLSSESDLDEDQNNHQNDQEHSIGSQKPASQRRQADRVKSTGKPGLNHNAFARWHRIPITAFRESQQGGNTMRGSISDPYSAHSRPSDTYLLTYPSYSTKRQLTPRSIHSSSRSPHAIRGKQSSFLQRDSSRLAASPLHRTLADLSMFQGHSNKRSPLRRDWAWQYADDDAESASGPEHGHFNDHTVVGGDFVVSPTLTPIKHSSKTSRGDDSNDVYGLNPVMNRRKVTKREKRERQAKREALRKTTGSRHARLRPENHLSPSPAPPSDLSLAL</sequence>
<feature type="region of interest" description="Disordered" evidence="1">
    <location>
        <begin position="805"/>
        <end position="880"/>
    </location>
</feature>
<feature type="compositionally biased region" description="Basic and acidic residues" evidence="1">
    <location>
        <begin position="838"/>
        <end position="850"/>
    </location>
</feature>
<feature type="region of interest" description="Disordered" evidence="1">
    <location>
        <begin position="610"/>
        <end position="690"/>
    </location>
</feature>
<keyword evidence="3" id="KW-1185">Reference proteome</keyword>
<feature type="compositionally biased region" description="Basic and acidic residues" evidence="1">
    <location>
        <begin position="198"/>
        <end position="209"/>
    </location>
</feature>
<evidence type="ECO:0000256" key="1">
    <source>
        <dbReference type="SAM" id="MobiDB-lite"/>
    </source>
</evidence>
<feature type="compositionally biased region" description="Low complexity" evidence="1">
    <location>
        <begin position="711"/>
        <end position="723"/>
    </location>
</feature>
<gene>
    <name evidence="2" type="ORF">MPSI1_001509</name>
</gene>
<name>A0AAF0FAD6_9BASI</name>
<feature type="compositionally biased region" description="Acidic residues" evidence="1">
    <location>
        <begin position="302"/>
        <end position="321"/>
    </location>
</feature>
<feature type="compositionally biased region" description="Basic and acidic residues" evidence="1">
    <location>
        <begin position="106"/>
        <end position="124"/>
    </location>
</feature>
<feature type="compositionally biased region" description="Low complexity" evidence="1">
    <location>
        <begin position="181"/>
        <end position="190"/>
    </location>
</feature>
<feature type="compositionally biased region" description="Low complexity" evidence="1">
    <location>
        <begin position="125"/>
        <end position="137"/>
    </location>
</feature>
<dbReference type="EMBL" id="CP118375">
    <property type="protein sequence ID" value="WFD42859.1"/>
    <property type="molecule type" value="Genomic_DNA"/>
</dbReference>
<feature type="region of interest" description="Disordered" evidence="1">
    <location>
        <begin position="707"/>
        <end position="734"/>
    </location>
</feature>
<feature type="region of interest" description="Disordered" evidence="1">
    <location>
        <begin position="300"/>
        <end position="548"/>
    </location>
</feature>
<feature type="compositionally biased region" description="Polar residues" evidence="1">
    <location>
        <begin position="450"/>
        <end position="460"/>
    </location>
</feature>
<accession>A0AAF0FAD6</accession>
<evidence type="ECO:0000313" key="3">
    <source>
        <dbReference type="Proteomes" id="UP001214628"/>
    </source>
</evidence>
<feature type="compositionally biased region" description="Polar residues" evidence="1">
    <location>
        <begin position="21"/>
        <end position="30"/>
    </location>
</feature>
<organism evidence="2 3">
    <name type="scientific">Malassezia psittaci</name>
    <dbReference type="NCBI Taxonomy" id="1821823"/>
    <lineage>
        <taxon>Eukaryota</taxon>
        <taxon>Fungi</taxon>
        <taxon>Dikarya</taxon>
        <taxon>Basidiomycota</taxon>
        <taxon>Ustilaginomycotina</taxon>
        <taxon>Malasseziomycetes</taxon>
        <taxon>Malasseziales</taxon>
        <taxon>Malasseziaceae</taxon>
        <taxon>Malassezia</taxon>
    </lineage>
</organism>
<feature type="compositionally biased region" description="Polar residues" evidence="1">
    <location>
        <begin position="409"/>
        <end position="424"/>
    </location>
</feature>
<feature type="compositionally biased region" description="Acidic residues" evidence="1">
    <location>
        <begin position="210"/>
        <end position="223"/>
    </location>
</feature>